<dbReference type="EC" id="2.3.1.-" evidence="11"/>
<dbReference type="CDD" id="cd07987">
    <property type="entry name" value="LPLAT_MGAT-like"/>
    <property type="match status" value="1"/>
</dbReference>
<keyword evidence="4 11" id="KW-0808">Transferase</keyword>
<keyword evidence="8" id="KW-0443">Lipid metabolism</keyword>
<dbReference type="GO" id="GO:0019432">
    <property type="term" value="P:triglyceride biosynthetic process"/>
    <property type="evidence" value="ECO:0007669"/>
    <property type="project" value="TreeGrafter"/>
</dbReference>
<evidence type="ECO:0000256" key="6">
    <source>
        <dbReference type="ARBA" id="ARBA00022824"/>
    </source>
</evidence>
<keyword evidence="10" id="KW-0012">Acyltransferase</keyword>
<evidence type="ECO:0000256" key="4">
    <source>
        <dbReference type="ARBA" id="ARBA00022679"/>
    </source>
</evidence>
<organism evidence="12 13">
    <name type="scientific">Allacma fusca</name>
    <dbReference type="NCBI Taxonomy" id="39272"/>
    <lineage>
        <taxon>Eukaryota</taxon>
        <taxon>Metazoa</taxon>
        <taxon>Ecdysozoa</taxon>
        <taxon>Arthropoda</taxon>
        <taxon>Hexapoda</taxon>
        <taxon>Collembola</taxon>
        <taxon>Symphypleona</taxon>
        <taxon>Sminthuridae</taxon>
        <taxon>Allacma</taxon>
    </lineage>
</organism>
<evidence type="ECO:0000256" key="2">
    <source>
        <dbReference type="ARBA" id="ARBA00005420"/>
    </source>
</evidence>
<keyword evidence="9 11" id="KW-0472">Membrane</keyword>
<keyword evidence="6 11" id="KW-0256">Endoplasmic reticulum</keyword>
<evidence type="ECO:0000256" key="7">
    <source>
        <dbReference type="ARBA" id="ARBA00022989"/>
    </source>
</evidence>
<evidence type="ECO:0000256" key="10">
    <source>
        <dbReference type="ARBA" id="ARBA00023315"/>
    </source>
</evidence>
<comment type="subcellular location">
    <subcellularLocation>
        <location evidence="1 11">Endoplasmic reticulum membrane</location>
        <topology evidence="1 11">Multi-pass membrane protein</topology>
    </subcellularLocation>
</comment>
<comment type="similarity">
    <text evidence="2 11">Belongs to the diacylglycerol acyltransferase family.</text>
</comment>
<keyword evidence="7 11" id="KW-1133">Transmembrane helix</keyword>
<keyword evidence="3" id="KW-0444">Lipid biosynthesis</keyword>
<keyword evidence="13" id="KW-1185">Reference proteome</keyword>
<evidence type="ECO:0000256" key="1">
    <source>
        <dbReference type="ARBA" id="ARBA00004477"/>
    </source>
</evidence>
<evidence type="ECO:0000256" key="5">
    <source>
        <dbReference type="ARBA" id="ARBA00022692"/>
    </source>
</evidence>
<comment type="caution">
    <text evidence="11">Lacks conserved residue(s) required for the propagation of feature annotation.</text>
</comment>
<evidence type="ECO:0000313" key="13">
    <source>
        <dbReference type="Proteomes" id="UP000708208"/>
    </source>
</evidence>
<evidence type="ECO:0000313" key="12">
    <source>
        <dbReference type="EMBL" id="CAG7825141.1"/>
    </source>
</evidence>
<protein>
    <recommendedName>
        <fullName evidence="11">Acyltransferase</fullName>
        <ecNumber evidence="11">2.3.1.-</ecNumber>
    </recommendedName>
</protein>
<evidence type="ECO:0000256" key="8">
    <source>
        <dbReference type="ARBA" id="ARBA00023098"/>
    </source>
</evidence>
<gene>
    <name evidence="12" type="ORF">AFUS01_LOCUS35265</name>
</gene>
<dbReference type="OrthoDB" id="264532at2759"/>
<dbReference type="PANTHER" id="PTHR12317:SF79">
    <property type="entry name" value="ACYLTRANSFERASE"/>
    <property type="match status" value="1"/>
</dbReference>
<evidence type="ECO:0000256" key="11">
    <source>
        <dbReference type="RuleBase" id="RU367023"/>
    </source>
</evidence>
<evidence type="ECO:0000256" key="3">
    <source>
        <dbReference type="ARBA" id="ARBA00022516"/>
    </source>
</evidence>
<dbReference type="Proteomes" id="UP000708208">
    <property type="component" value="Unassembled WGS sequence"/>
</dbReference>
<keyword evidence="5 11" id="KW-0812">Transmembrane</keyword>
<reference evidence="12" key="1">
    <citation type="submission" date="2021-06" db="EMBL/GenBank/DDBJ databases">
        <authorList>
            <person name="Hodson N. C."/>
            <person name="Mongue J. A."/>
            <person name="Jaron S. K."/>
        </authorList>
    </citation>
    <scope>NUCLEOTIDE SEQUENCE</scope>
</reference>
<dbReference type="Pfam" id="PF03982">
    <property type="entry name" value="DAGAT"/>
    <property type="match status" value="1"/>
</dbReference>
<sequence>MTAEELPPIERREDEARRKEHANCANGKLQKGKVVLGVQLAPLRIPWERRMETVAVASFMGTFLLMGPVGFFLFVYLFLCTNYHYLSILYILWYLYDRNRCNVGGRRLDWVRNWNLWKRYCNFFPIQLVKTVELDPKQNYLFASHPHGILCNGAFGNFATEGTSFSRVFPNITPHLLTLEGHYSFPLYREYLMLSGACSASRKSLNFLLSLPEGGHAAVLVPGGPSESLDAHPGKSTKLHLKKRKGFIKIAIQNGVSLVPVYSFGETSIYDQIRNPEGSTVRRIQDRLQKSFGLAPVILKGRGFFQYSFGLLPQRRPITSVVGKPITTEKNANPSQEEIDRIHKCYLDNLVDLFDQHKGLYGYEDEVLEIV</sequence>
<accession>A0A8J2L2V2</accession>
<feature type="transmembrane region" description="Helical" evidence="11">
    <location>
        <begin position="54"/>
        <end position="79"/>
    </location>
</feature>
<dbReference type="PANTHER" id="PTHR12317">
    <property type="entry name" value="DIACYLGLYCEROL O-ACYLTRANSFERASE"/>
    <property type="match status" value="1"/>
</dbReference>
<evidence type="ECO:0000256" key="9">
    <source>
        <dbReference type="ARBA" id="ARBA00023136"/>
    </source>
</evidence>
<dbReference type="GO" id="GO:0005789">
    <property type="term" value="C:endoplasmic reticulum membrane"/>
    <property type="evidence" value="ECO:0007669"/>
    <property type="project" value="UniProtKB-SubCell"/>
</dbReference>
<proteinExistence type="inferred from homology"/>
<comment type="caution">
    <text evidence="12">The sequence shown here is derived from an EMBL/GenBank/DDBJ whole genome shotgun (WGS) entry which is preliminary data.</text>
</comment>
<dbReference type="GO" id="GO:0004144">
    <property type="term" value="F:diacylglycerol O-acyltransferase activity"/>
    <property type="evidence" value="ECO:0007669"/>
    <property type="project" value="TreeGrafter"/>
</dbReference>
<name>A0A8J2L2V2_9HEXA</name>
<dbReference type="EMBL" id="CAJVCH010535165">
    <property type="protein sequence ID" value="CAG7825141.1"/>
    <property type="molecule type" value="Genomic_DNA"/>
</dbReference>
<dbReference type="InterPro" id="IPR007130">
    <property type="entry name" value="DAGAT"/>
</dbReference>
<dbReference type="AlphaFoldDB" id="A0A8J2L2V2"/>